<sequence>MSLNLGHGLTLTTEPYWMHFHGAGNDGQDQNEYGYNGTQPTGNLNIPGNMDGQAAILAVDNFNQTVTGFNNTLSWKRGHNELQAGYWYEYYNHTEQAPFEPLGANGLAANFWGQSPILTDTGTPIMQFNIHLVEQTNALFLSDTYKMLNDRLVLNAGFKYVMLTYHSTNLIPGDDYNYGRSDAEPLPQVSVSYKLTKHDQIYFDAATAFREPSGILVYGNLWDANSPTVDEEHATNLKAEYSISEELGWRHTGLVNVSASVFNYNMSNRQSSTSQYFGGRLISTYINAGGQTSRGVQVALGLRPWHYFSPYVSFQYLHATLDNNLGNGTDYIPSAGKIAIYSPKFTVNTGLSYDNGHIFGNGYMSYVSSQYSTFMDNATLPAYAVGNITLGYRFRNVWLAKSPQVQLNVLNVTDNKYLSSGGGSFTAKTIKGVYGHTITGSQPLYTVGGGFGLVVSVSSGF</sequence>
<comment type="subcellular location">
    <subcellularLocation>
        <location evidence="1">Cell outer membrane</location>
        <topology evidence="1">Multi-pass membrane protein</topology>
    </subcellularLocation>
</comment>
<keyword evidence="13" id="KW-0675">Receptor</keyword>
<dbReference type="GO" id="GO:0015344">
    <property type="term" value="F:siderophore uptake transmembrane transporter activity"/>
    <property type="evidence" value="ECO:0007669"/>
    <property type="project" value="TreeGrafter"/>
</dbReference>
<keyword evidence="9" id="KW-0798">TonB box</keyword>
<dbReference type="GO" id="GO:0009279">
    <property type="term" value="C:cell outer membrane"/>
    <property type="evidence" value="ECO:0007669"/>
    <property type="project" value="UniProtKB-SubCell"/>
</dbReference>
<accession>A0A0D6MLK7</accession>
<protein>
    <submittedName>
        <fullName evidence="13">TonB-dependent receptor</fullName>
    </submittedName>
</protein>
<evidence type="ECO:0000256" key="8">
    <source>
        <dbReference type="ARBA" id="ARBA00023065"/>
    </source>
</evidence>
<name>A0A0D6MLK7_9PROT</name>
<evidence type="ECO:0000256" key="3">
    <source>
        <dbReference type="ARBA" id="ARBA00022452"/>
    </source>
</evidence>
<dbReference type="PANTHER" id="PTHR32552:SF89">
    <property type="entry name" value="CATECHOLATE SIDEROPHORE RECEPTOR FIU"/>
    <property type="match status" value="1"/>
</dbReference>
<evidence type="ECO:0000256" key="11">
    <source>
        <dbReference type="ARBA" id="ARBA00023237"/>
    </source>
</evidence>
<evidence type="ECO:0000256" key="6">
    <source>
        <dbReference type="ARBA" id="ARBA00022729"/>
    </source>
</evidence>
<evidence type="ECO:0000256" key="1">
    <source>
        <dbReference type="ARBA" id="ARBA00004571"/>
    </source>
</evidence>
<evidence type="ECO:0000256" key="4">
    <source>
        <dbReference type="ARBA" id="ARBA00022496"/>
    </source>
</evidence>
<evidence type="ECO:0000256" key="10">
    <source>
        <dbReference type="ARBA" id="ARBA00023136"/>
    </source>
</evidence>
<reference evidence="13 14" key="1">
    <citation type="submission" date="2012-10" db="EMBL/GenBank/DDBJ databases">
        <title>Genome sequencing of Tanticharoenia sakaeratensis NBRC 103193.</title>
        <authorList>
            <person name="Azuma Y."/>
            <person name="Hadano H."/>
            <person name="Hirakawa H."/>
            <person name="Matsushita K."/>
        </authorList>
    </citation>
    <scope>NUCLEOTIDE SEQUENCE [LARGE SCALE GENOMIC DNA]</scope>
    <source>
        <strain evidence="13 14">NBRC 103193</strain>
    </source>
</reference>
<keyword evidence="5" id="KW-0812">Transmembrane</keyword>
<evidence type="ECO:0000313" key="13">
    <source>
        <dbReference type="EMBL" id="GAN54316.1"/>
    </source>
</evidence>
<evidence type="ECO:0000256" key="7">
    <source>
        <dbReference type="ARBA" id="ARBA00023004"/>
    </source>
</evidence>
<dbReference type="PANTHER" id="PTHR32552">
    <property type="entry name" value="FERRICHROME IRON RECEPTOR-RELATED"/>
    <property type="match status" value="1"/>
</dbReference>
<keyword evidence="14" id="KW-1185">Reference proteome</keyword>
<evidence type="ECO:0000256" key="9">
    <source>
        <dbReference type="ARBA" id="ARBA00023077"/>
    </source>
</evidence>
<evidence type="ECO:0000313" key="14">
    <source>
        <dbReference type="Proteomes" id="UP000032679"/>
    </source>
</evidence>
<dbReference type="InterPro" id="IPR036942">
    <property type="entry name" value="Beta-barrel_TonB_sf"/>
</dbReference>
<dbReference type="STRING" id="1231623.Tasa_019_001"/>
<keyword evidence="7" id="KW-0408">Iron</keyword>
<keyword evidence="6" id="KW-0732">Signal</keyword>
<keyword evidence="10" id="KW-0472">Membrane</keyword>
<keyword evidence="3" id="KW-1134">Transmembrane beta strand</keyword>
<evidence type="ECO:0000256" key="5">
    <source>
        <dbReference type="ARBA" id="ARBA00022692"/>
    </source>
</evidence>
<dbReference type="AlphaFoldDB" id="A0A0D6MLK7"/>
<dbReference type="EMBL" id="BALE01000019">
    <property type="protein sequence ID" value="GAN54316.1"/>
    <property type="molecule type" value="Genomic_DNA"/>
</dbReference>
<dbReference type="Proteomes" id="UP000032679">
    <property type="component" value="Unassembled WGS sequence"/>
</dbReference>
<comment type="caution">
    <text evidence="13">The sequence shown here is derived from an EMBL/GenBank/DDBJ whole genome shotgun (WGS) entry which is preliminary data.</text>
</comment>
<feature type="domain" description="TonB-dependent receptor-like beta-barrel" evidence="12">
    <location>
        <begin position="8"/>
        <end position="412"/>
    </location>
</feature>
<keyword evidence="4" id="KW-0410">Iron transport</keyword>
<proteinExistence type="predicted"/>
<dbReference type="OrthoDB" id="593427at2"/>
<gene>
    <name evidence="13" type="ORF">Tasa_019_001</name>
</gene>
<evidence type="ECO:0000256" key="2">
    <source>
        <dbReference type="ARBA" id="ARBA00022448"/>
    </source>
</evidence>
<keyword evidence="2" id="KW-0813">Transport</keyword>
<dbReference type="Gene3D" id="2.40.170.20">
    <property type="entry name" value="TonB-dependent receptor, beta-barrel domain"/>
    <property type="match status" value="1"/>
</dbReference>
<dbReference type="Pfam" id="PF00593">
    <property type="entry name" value="TonB_dep_Rec_b-barrel"/>
    <property type="match status" value="1"/>
</dbReference>
<dbReference type="SUPFAM" id="SSF56935">
    <property type="entry name" value="Porins"/>
    <property type="match status" value="1"/>
</dbReference>
<keyword evidence="11" id="KW-0998">Cell outer membrane</keyword>
<keyword evidence="8" id="KW-0406">Ion transport</keyword>
<organism evidence="13 14">
    <name type="scientific">Tanticharoenia sakaeratensis NBRC 103193</name>
    <dbReference type="NCBI Taxonomy" id="1231623"/>
    <lineage>
        <taxon>Bacteria</taxon>
        <taxon>Pseudomonadati</taxon>
        <taxon>Pseudomonadota</taxon>
        <taxon>Alphaproteobacteria</taxon>
        <taxon>Acetobacterales</taxon>
        <taxon>Acetobacteraceae</taxon>
        <taxon>Tanticharoenia</taxon>
    </lineage>
</organism>
<dbReference type="InterPro" id="IPR000531">
    <property type="entry name" value="Beta-barrel_TonB"/>
</dbReference>
<dbReference type="InterPro" id="IPR039426">
    <property type="entry name" value="TonB-dep_rcpt-like"/>
</dbReference>
<evidence type="ECO:0000259" key="12">
    <source>
        <dbReference type="Pfam" id="PF00593"/>
    </source>
</evidence>